<comment type="caution">
    <text evidence="1">The sequence shown here is derived from an EMBL/GenBank/DDBJ whole genome shotgun (WGS) entry which is preliminary data.</text>
</comment>
<accession>A0A4V2JXQ8</accession>
<dbReference type="Proteomes" id="UP000292282">
    <property type="component" value="Unassembled WGS sequence"/>
</dbReference>
<dbReference type="VEuPathDB" id="MicrosporidiaDB:CWI38_0667p0020"/>
<keyword evidence="2" id="KW-1185">Reference proteome</keyword>
<name>A0A4V2JXQ8_9MICR</name>
<evidence type="ECO:0000313" key="1">
    <source>
        <dbReference type="EMBL" id="TBU12692.1"/>
    </source>
</evidence>
<reference evidence="1 2" key="1">
    <citation type="submission" date="2017-12" db="EMBL/GenBank/DDBJ databases">
        <authorList>
            <person name="Pombert J.-F."/>
            <person name="Haag K.L."/>
            <person name="Ebert D."/>
        </authorList>
    </citation>
    <scope>NUCLEOTIDE SEQUENCE [LARGE SCALE GENOMIC DNA]</scope>
    <source>
        <strain evidence="1">IL-G-3</strain>
    </source>
</reference>
<protein>
    <submittedName>
        <fullName evidence="1">Uncharacterized protein</fullName>
    </submittedName>
</protein>
<organism evidence="1 2">
    <name type="scientific">Hamiltosporidium tvaerminnensis</name>
    <dbReference type="NCBI Taxonomy" id="1176355"/>
    <lineage>
        <taxon>Eukaryota</taxon>
        <taxon>Fungi</taxon>
        <taxon>Fungi incertae sedis</taxon>
        <taxon>Microsporidia</taxon>
        <taxon>Dubosqiidae</taxon>
        <taxon>Hamiltosporidium</taxon>
    </lineage>
</organism>
<evidence type="ECO:0000313" key="2">
    <source>
        <dbReference type="Proteomes" id="UP000292282"/>
    </source>
</evidence>
<dbReference type="EMBL" id="PITK01000667">
    <property type="protein sequence ID" value="TBU12692.1"/>
    <property type="molecule type" value="Genomic_DNA"/>
</dbReference>
<proteinExistence type="predicted"/>
<sequence>MKSQLLKEFREFEESPLGKLLKNQYRENNNFGIANIKYWNINNLGLCYSYYTVDNIFDTNSEIFKIANQRGNGIVNMQADKRINFIENIKKWNLVMPPYIFSLYKLKIFKSKYNPGFLARFGLFITKNSSEINFIHKLENLFKELENNIENFGILNATFNHSLVDITLTKPNNNNFDTFKSIKISLNHNDPRAFFIFLLHKANIFDKKNMYGSLLKNIFPDNVLKQMLINRLNFYVKMADEIRDSLSSYIHRIEEFRDILNKIKQRLENEKSLDWVQKELESLVFWYIKTILSILIDQKDDILNYLDNPKTLFDIFKKLISTQEEESTKILEIFDEFQNTNEEVIIKGLNSVKKFLLNFYKDYSEKKFGTTDESNLRGSAKFLQTEIVKKIYDDSTILDLYTNLITIAMKKTDNYSDEIILIVCQIIREVFLFYIRLYEAISID</sequence>
<dbReference type="AlphaFoldDB" id="A0A4V2JXQ8"/>
<gene>
    <name evidence="1" type="ORF">CWI38_0667p0020</name>
</gene>